<gene>
    <name evidence="2" type="ORF">PBY51_001882</name>
</gene>
<evidence type="ECO:0000256" key="1">
    <source>
        <dbReference type="SAM" id="MobiDB-lite"/>
    </source>
</evidence>
<proteinExistence type="predicted"/>
<comment type="caution">
    <text evidence="2">The sequence shown here is derived from an EMBL/GenBank/DDBJ whole genome shotgun (WGS) entry which is preliminary data.</text>
</comment>
<name>A0AAN7WX88_ELEMC</name>
<feature type="compositionally biased region" description="Basic and acidic residues" evidence="1">
    <location>
        <begin position="43"/>
        <end position="56"/>
    </location>
</feature>
<protein>
    <submittedName>
        <fullName evidence="2">Uncharacterized protein</fullName>
    </submittedName>
</protein>
<accession>A0AAN7WX88</accession>
<evidence type="ECO:0000313" key="2">
    <source>
        <dbReference type="EMBL" id="KAK5851057.1"/>
    </source>
</evidence>
<dbReference type="Proteomes" id="UP001346869">
    <property type="component" value="Unassembled WGS sequence"/>
</dbReference>
<evidence type="ECO:0000313" key="3">
    <source>
        <dbReference type="Proteomes" id="UP001346869"/>
    </source>
</evidence>
<organism evidence="2 3">
    <name type="scientific">Eleginops maclovinus</name>
    <name type="common">Patagonian blennie</name>
    <name type="synonym">Eleginus maclovinus</name>
    <dbReference type="NCBI Taxonomy" id="56733"/>
    <lineage>
        <taxon>Eukaryota</taxon>
        <taxon>Metazoa</taxon>
        <taxon>Chordata</taxon>
        <taxon>Craniata</taxon>
        <taxon>Vertebrata</taxon>
        <taxon>Euteleostomi</taxon>
        <taxon>Actinopterygii</taxon>
        <taxon>Neopterygii</taxon>
        <taxon>Teleostei</taxon>
        <taxon>Neoteleostei</taxon>
        <taxon>Acanthomorphata</taxon>
        <taxon>Eupercaria</taxon>
        <taxon>Perciformes</taxon>
        <taxon>Notothenioidei</taxon>
        <taxon>Eleginopidae</taxon>
        <taxon>Eleginops</taxon>
    </lineage>
</organism>
<reference evidence="2 3" key="1">
    <citation type="journal article" date="2023" name="Genes (Basel)">
        <title>Chromosome-Level Genome Assembly and Circadian Gene Repertoire of the Patagonia Blennie Eleginops maclovinus-The Closest Ancestral Proxy of Antarctic Cryonotothenioids.</title>
        <authorList>
            <person name="Cheng C.C."/>
            <person name="Rivera-Colon A.G."/>
            <person name="Minhas B.F."/>
            <person name="Wilson L."/>
            <person name="Rayamajhi N."/>
            <person name="Vargas-Chacoff L."/>
            <person name="Catchen J.M."/>
        </authorList>
    </citation>
    <scope>NUCLEOTIDE SEQUENCE [LARGE SCALE GENOMIC DNA]</scope>
    <source>
        <strain evidence="2">JMC-PN-2008</strain>
    </source>
</reference>
<keyword evidence="3" id="KW-1185">Reference proteome</keyword>
<sequence>MLTSVILRLSVPHPQQLCRGSTAPDPPTPHQHHPRVFVLRAGSRLEDKTGLTEKRPPIRPTRTKGYLGRTGTRAQ</sequence>
<reference evidence="2 3" key="2">
    <citation type="journal article" date="2023" name="Mol. Biol. Evol.">
        <title>Genomics of Secondarily Temperate Adaptation in the Only Non-Antarctic Icefish.</title>
        <authorList>
            <person name="Rivera-Colon A.G."/>
            <person name="Rayamajhi N."/>
            <person name="Minhas B.F."/>
            <person name="Madrigal G."/>
            <person name="Bilyk K.T."/>
            <person name="Yoon V."/>
            <person name="Hune M."/>
            <person name="Gregory S."/>
            <person name="Cheng C.H.C."/>
            <person name="Catchen J.M."/>
        </authorList>
    </citation>
    <scope>NUCLEOTIDE SEQUENCE [LARGE SCALE GENOMIC DNA]</scope>
    <source>
        <strain evidence="2">JMC-PN-2008</strain>
    </source>
</reference>
<dbReference type="AlphaFoldDB" id="A0AAN7WX88"/>
<dbReference type="EMBL" id="JAUZQC010000022">
    <property type="protein sequence ID" value="KAK5851057.1"/>
    <property type="molecule type" value="Genomic_DNA"/>
</dbReference>
<feature type="region of interest" description="Disordered" evidence="1">
    <location>
        <begin position="13"/>
        <end position="75"/>
    </location>
</feature>